<evidence type="ECO:0000313" key="1">
    <source>
        <dbReference type="EMBL" id="AKP53590.1"/>
    </source>
</evidence>
<accession>A0A0H4PKM8</accession>
<protein>
    <submittedName>
        <fullName evidence="1">Uncharacterized protein</fullName>
    </submittedName>
</protein>
<dbReference type="EMBL" id="CP012040">
    <property type="protein sequence ID" value="AKP53590.1"/>
    <property type="molecule type" value="Genomic_DNA"/>
</dbReference>
<keyword evidence="2" id="KW-1185">Reference proteome</keyword>
<sequence>MIHLSLKEKLFKPRAIHSYYHRIILRVHISGLNKRALAFSIFLSGELSIIVKGQLIPFQVLSKKRLLKQNISYHNSLINITLSNIKYN</sequence>
<organism evidence="1 2">
    <name type="scientific">Cyclobacterium amurskyense</name>
    <dbReference type="NCBI Taxonomy" id="320787"/>
    <lineage>
        <taxon>Bacteria</taxon>
        <taxon>Pseudomonadati</taxon>
        <taxon>Bacteroidota</taxon>
        <taxon>Cytophagia</taxon>
        <taxon>Cytophagales</taxon>
        <taxon>Cyclobacteriaceae</taxon>
        <taxon>Cyclobacterium</taxon>
    </lineage>
</organism>
<dbReference type="KEGG" id="camu:CA2015_4242"/>
<dbReference type="Proteomes" id="UP000036520">
    <property type="component" value="Chromosome"/>
</dbReference>
<name>A0A0H4PKM8_9BACT</name>
<reference evidence="1 2" key="1">
    <citation type="submission" date="2015-07" db="EMBL/GenBank/DDBJ databases">
        <authorList>
            <person name="Kim K.M."/>
        </authorList>
    </citation>
    <scope>NUCLEOTIDE SEQUENCE [LARGE SCALE GENOMIC DNA]</scope>
    <source>
        <strain evidence="1 2">KCTC 12363</strain>
    </source>
</reference>
<dbReference type="AlphaFoldDB" id="A0A0H4PKM8"/>
<gene>
    <name evidence="1" type="ORF">CA2015_4242</name>
</gene>
<evidence type="ECO:0000313" key="2">
    <source>
        <dbReference type="Proteomes" id="UP000036520"/>
    </source>
</evidence>
<proteinExistence type="predicted"/>